<dbReference type="SUPFAM" id="SSF160582">
    <property type="entry name" value="MbtH-like"/>
    <property type="match status" value="1"/>
</dbReference>
<evidence type="ECO:0000313" key="1">
    <source>
        <dbReference type="EMBL" id="UOE21119.1"/>
    </source>
</evidence>
<reference evidence="1" key="1">
    <citation type="submission" date="2020-10" db="EMBL/GenBank/DDBJ databases">
        <title>De novo genome project of the cellulose decomposer Thermobifida halotolerans type strain.</title>
        <authorList>
            <person name="Nagy I."/>
            <person name="Horvath B."/>
            <person name="Kukolya J."/>
            <person name="Nagy I."/>
            <person name="Orsini M."/>
        </authorList>
    </citation>
    <scope>NUCLEOTIDE SEQUENCE</scope>
    <source>
        <strain evidence="1">DSM 44931</strain>
    </source>
</reference>
<proteinExistence type="predicted"/>
<dbReference type="GO" id="GO:0019290">
    <property type="term" value="P:siderophore biosynthetic process"/>
    <property type="evidence" value="ECO:0007669"/>
    <property type="project" value="TreeGrafter"/>
</dbReference>
<dbReference type="PANTHER" id="PTHR38444:SF1">
    <property type="entry name" value="ENTEROBACTIN BIOSYNTHESIS PROTEIN YBDZ"/>
    <property type="match status" value="1"/>
</dbReference>
<dbReference type="SMART" id="SM00923">
    <property type="entry name" value="MbtH"/>
    <property type="match status" value="1"/>
</dbReference>
<keyword evidence="2" id="KW-1185">Reference proteome</keyword>
<dbReference type="PANTHER" id="PTHR38444">
    <property type="entry name" value="ENTEROBACTIN BIOSYNTHESIS PROTEIN YBDZ"/>
    <property type="match status" value="1"/>
</dbReference>
<protein>
    <submittedName>
        <fullName evidence="1">MbtH family protein</fullName>
    </submittedName>
</protein>
<organism evidence="1 2">
    <name type="scientific">Thermobifida halotolerans</name>
    <dbReference type="NCBI Taxonomy" id="483545"/>
    <lineage>
        <taxon>Bacteria</taxon>
        <taxon>Bacillati</taxon>
        <taxon>Actinomycetota</taxon>
        <taxon>Actinomycetes</taxon>
        <taxon>Streptosporangiales</taxon>
        <taxon>Nocardiopsidaceae</taxon>
        <taxon>Thermobifida</taxon>
    </lineage>
</organism>
<sequence>MTNPFDDPTGSYTVLCNAEGQHCLWPGFAASPDGWTVVHGPDGRDACLDYVRTHWTDIRPRSLAAADSPS</sequence>
<dbReference type="Gene3D" id="3.90.820.10">
    <property type="entry name" value="Structural Genomics, Unknown Function 30-nov-00 1gh9 Mol_id"/>
    <property type="match status" value="1"/>
</dbReference>
<dbReference type="GO" id="GO:0005829">
    <property type="term" value="C:cytosol"/>
    <property type="evidence" value="ECO:0007669"/>
    <property type="project" value="TreeGrafter"/>
</dbReference>
<dbReference type="InterPro" id="IPR005153">
    <property type="entry name" value="MbtH-like_dom"/>
</dbReference>
<dbReference type="OrthoDB" id="7584480at2"/>
<dbReference type="Proteomes" id="UP000265719">
    <property type="component" value="Chromosome"/>
</dbReference>
<evidence type="ECO:0000313" key="2">
    <source>
        <dbReference type="Proteomes" id="UP000265719"/>
    </source>
</evidence>
<dbReference type="RefSeq" id="WP_068690621.1">
    <property type="nucleotide sequence ID" value="NZ_CP063196.1"/>
</dbReference>
<name>A0A399G7P6_9ACTN</name>
<dbReference type="EMBL" id="CP063196">
    <property type="protein sequence ID" value="UOE21119.1"/>
    <property type="molecule type" value="Genomic_DNA"/>
</dbReference>
<dbReference type="InterPro" id="IPR037407">
    <property type="entry name" value="MLP_fam"/>
</dbReference>
<dbReference type="Pfam" id="PF03621">
    <property type="entry name" value="MbtH"/>
    <property type="match status" value="1"/>
</dbReference>
<accession>A0A399G7P6</accession>
<dbReference type="KEGG" id="thao:NI17_008235"/>
<dbReference type="InterPro" id="IPR038020">
    <property type="entry name" value="MbtH-like_sf"/>
</dbReference>
<dbReference type="AlphaFoldDB" id="A0A399G7P6"/>
<gene>
    <name evidence="1" type="ORF">NI17_008235</name>
</gene>